<evidence type="ECO:0000313" key="2">
    <source>
        <dbReference type="Proteomes" id="UP000694392"/>
    </source>
</evidence>
<dbReference type="GO" id="GO:0006897">
    <property type="term" value="P:endocytosis"/>
    <property type="evidence" value="ECO:0007669"/>
    <property type="project" value="TreeGrafter"/>
</dbReference>
<dbReference type="GO" id="GO:0005829">
    <property type="term" value="C:cytosol"/>
    <property type="evidence" value="ECO:0007669"/>
    <property type="project" value="GOC"/>
</dbReference>
<keyword evidence="2" id="KW-1185">Reference proteome</keyword>
<dbReference type="Pfam" id="PF20210">
    <property type="entry name" value="Laa1_Sip1_HTR5"/>
    <property type="match status" value="1"/>
</dbReference>
<dbReference type="PANTHER" id="PTHR21663">
    <property type="entry name" value="HYPOTHETICAL HEAT DOMAIN-CONTAINING"/>
    <property type="match status" value="1"/>
</dbReference>
<dbReference type="GO" id="GO:0005794">
    <property type="term" value="C:Golgi apparatus"/>
    <property type="evidence" value="ECO:0007669"/>
    <property type="project" value="TreeGrafter"/>
</dbReference>
<reference evidence="1" key="2">
    <citation type="submission" date="2025-09" db="UniProtKB">
        <authorList>
            <consortium name="Ensembl"/>
        </authorList>
    </citation>
    <scope>IDENTIFICATION</scope>
</reference>
<protein>
    <submittedName>
        <fullName evidence="1">Uncharacterized protein</fullName>
    </submittedName>
</protein>
<reference evidence="1" key="1">
    <citation type="submission" date="2025-08" db="UniProtKB">
        <authorList>
            <consortium name="Ensembl"/>
        </authorList>
    </citation>
    <scope>IDENTIFICATION</scope>
</reference>
<sequence length="233" mass="25535">MSSLTKVQAGKEAQSQLYNESTSTMEILAVLKAWAEVYIVAVERQKSQSDAHTESLNTTASINESCRDLSTSADGLLELVQAELGTLSKLWLAALHDFALLTLPPEYACQLPIEGGAFYTAETIENARPHYHNSWALILHATALWLTSTGFLVADQDDGVMNLSRPVTPTTMCQDSSSRASLKSPEDVNTDRFHLILGISVEFLCSPRSDAAMENITTCLYALQALLDVPWPR</sequence>
<dbReference type="Proteomes" id="UP000694392">
    <property type="component" value="Unplaced"/>
</dbReference>
<dbReference type="Ensembl" id="ENSSPUT00000003909.1">
    <property type="protein sequence ID" value="ENSSPUP00000003677.1"/>
    <property type="gene ID" value="ENSSPUG00000002820.1"/>
</dbReference>
<evidence type="ECO:0000313" key="1">
    <source>
        <dbReference type="Ensembl" id="ENSSPUP00000003677.1"/>
    </source>
</evidence>
<dbReference type="GO" id="GO:0030139">
    <property type="term" value="C:endocytic vesicle"/>
    <property type="evidence" value="ECO:0007669"/>
    <property type="project" value="TreeGrafter"/>
</dbReference>
<dbReference type="InterPro" id="IPR040108">
    <property type="entry name" value="Laa1/Sip1/HEATR5"/>
</dbReference>
<accession>A0A8D0GC39</accession>
<dbReference type="AlphaFoldDB" id="A0A8D0GC39"/>
<proteinExistence type="predicted"/>
<organism evidence="1 2">
    <name type="scientific">Sphenodon punctatus</name>
    <name type="common">Tuatara</name>
    <name type="synonym">Hatteria punctata</name>
    <dbReference type="NCBI Taxonomy" id="8508"/>
    <lineage>
        <taxon>Eukaryota</taxon>
        <taxon>Metazoa</taxon>
        <taxon>Chordata</taxon>
        <taxon>Craniata</taxon>
        <taxon>Vertebrata</taxon>
        <taxon>Euteleostomi</taxon>
        <taxon>Lepidosauria</taxon>
        <taxon>Sphenodontia</taxon>
        <taxon>Sphenodontidae</taxon>
        <taxon>Sphenodon</taxon>
    </lineage>
</organism>
<name>A0A8D0GC39_SPHPU</name>
<dbReference type="GeneTree" id="ENSGT00390000006205"/>
<dbReference type="GO" id="GO:0016020">
    <property type="term" value="C:membrane"/>
    <property type="evidence" value="ECO:0007669"/>
    <property type="project" value="TreeGrafter"/>
</dbReference>
<dbReference type="InterPro" id="IPR046837">
    <property type="entry name" value="Laa1/Sip1/HEATR5-like_HEAT"/>
</dbReference>
<dbReference type="Pfam" id="PF25468">
    <property type="entry name" value="HEAT_HEATR5A"/>
    <property type="match status" value="1"/>
</dbReference>
<dbReference type="OMA" id="MENITTC"/>
<dbReference type="PANTHER" id="PTHR21663:SF1">
    <property type="entry name" value="HEAT REPEAT-CONTAINING PROTEIN 5A"/>
    <property type="match status" value="1"/>
</dbReference>
<dbReference type="GO" id="GO:0042147">
    <property type="term" value="P:retrograde transport, endosome to Golgi"/>
    <property type="evidence" value="ECO:0007669"/>
    <property type="project" value="TreeGrafter"/>
</dbReference>
<dbReference type="GO" id="GO:0008104">
    <property type="term" value="P:intracellular protein localization"/>
    <property type="evidence" value="ECO:0007669"/>
    <property type="project" value="TreeGrafter"/>
</dbReference>